<comment type="caution">
    <text evidence="1">The sequence shown here is derived from an EMBL/GenBank/DDBJ whole genome shotgun (WGS) entry which is preliminary data.</text>
</comment>
<sequence length="123" mass="14207">MHKSTKTKKTIYKSTLLVTIVTALRPDWKPRAQSDQRDAAIPNRPTIPKMTTAFESIPLISTVSIVRKKMYLMNAHVRIMSQMMMRSPLIKFRNGKTSLKLDLTNCTRRNMSWPIQVMVDKSN</sequence>
<dbReference type="Proteomes" id="UP000193642">
    <property type="component" value="Unassembled WGS sequence"/>
</dbReference>
<gene>
    <name evidence="1" type="ORF">BCR33DRAFT_713359</name>
</gene>
<dbReference type="AlphaFoldDB" id="A0A1Y2CW74"/>
<reference evidence="1 2" key="1">
    <citation type="submission" date="2016-07" db="EMBL/GenBank/DDBJ databases">
        <title>Pervasive Adenine N6-methylation of Active Genes in Fungi.</title>
        <authorList>
            <consortium name="DOE Joint Genome Institute"/>
            <person name="Mondo S.J."/>
            <person name="Dannebaum R.O."/>
            <person name="Kuo R.C."/>
            <person name="Labutti K."/>
            <person name="Haridas S."/>
            <person name="Kuo A."/>
            <person name="Salamov A."/>
            <person name="Ahrendt S.R."/>
            <person name="Lipzen A."/>
            <person name="Sullivan W."/>
            <person name="Andreopoulos W.B."/>
            <person name="Clum A."/>
            <person name="Lindquist E."/>
            <person name="Daum C."/>
            <person name="Ramamoorthy G.K."/>
            <person name="Gryganskyi A."/>
            <person name="Culley D."/>
            <person name="Magnuson J.K."/>
            <person name="James T.Y."/>
            <person name="O'Malley M.A."/>
            <person name="Stajich J.E."/>
            <person name="Spatafora J.W."/>
            <person name="Visel A."/>
            <person name="Grigoriev I.V."/>
        </authorList>
    </citation>
    <scope>NUCLEOTIDE SEQUENCE [LARGE SCALE GENOMIC DNA]</scope>
    <source>
        <strain evidence="1 2">JEL800</strain>
    </source>
</reference>
<dbReference type="EMBL" id="MCGO01000007">
    <property type="protein sequence ID" value="ORY50595.1"/>
    <property type="molecule type" value="Genomic_DNA"/>
</dbReference>
<evidence type="ECO:0000313" key="2">
    <source>
        <dbReference type="Proteomes" id="UP000193642"/>
    </source>
</evidence>
<protein>
    <submittedName>
        <fullName evidence="1">Uncharacterized protein</fullName>
    </submittedName>
</protein>
<proteinExistence type="predicted"/>
<accession>A0A1Y2CW74</accession>
<organism evidence="1 2">
    <name type="scientific">Rhizoclosmatium globosum</name>
    <dbReference type="NCBI Taxonomy" id="329046"/>
    <lineage>
        <taxon>Eukaryota</taxon>
        <taxon>Fungi</taxon>
        <taxon>Fungi incertae sedis</taxon>
        <taxon>Chytridiomycota</taxon>
        <taxon>Chytridiomycota incertae sedis</taxon>
        <taxon>Chytridiomycetes</taxon>
        <taxon>Chytridiales</taxon>
        <taxon>Chytriomycetaceae</taxon>
        <taxon>Rhizoclosmatium</taxon>
    </lineage>
</organism>
<feature type="non-terminal residue" evidence="1">
    <location>
        <position position="123"/>
    </location>
</feature>
<name>A0A1Y2CW74_9FUNG</name>
<evidence type="ECO:0000313" key="1">
    <source>
        <dbReference type="EMBL" id="ORY50595.1"/>
    </source>
</evidence>
<keyword evidence="2" id="KW-1185">Reference proteome</keyword>